<evidence type="ECO:0000256" key="2">
    <source>
        <dbReference type="ARBA" id="ARBA00004651"/>
    </source>
</evidence>
<evidence type="ECO:0000259" key="16">
    <source>
        <dbReference type="PROSITE" id="PS50093"/>
    </source>
</evidence>
<feature type="transmembrane region" description="Helical" evidence="14">
    <location>
        <begin position="1754"/>
        <end position="1778"/>
    </location>
</feature>
<evidence type="ECO:0000256" key="15">
    <source>
        <dbReference type="SAM" id="SignalP"/>
    </source>
</evidence>
<evidence type="ECO:0000256" key="9">
    <source>
        <dbReference type="ARBA" id="ARBA00023136"/>
    </source>
</evidence>
<feature type="transmembrane region" description="Helical" evidence="14">
    <location>
        <begin position="2487"/>
        <end position="2511"/>
    </location>
</feature>
<dbReference type="Pfam" id="PF00801">
    <property type="entry name" value="PKD"/>
    <property type="match status" value="2"/>
</dbReference>
<feature type="transmembrane region" description="Helical" evidence="14">
    <location>
        <begin position="2427"/>
        <end position="2449"/>
    </location>
</feature>
<evidence type="ECO:0000256" key="11">
    <source>
        <dbReference type="ARBA" id="ARBA00023273"/>
    </source>
</evidence>
<dbReference type="Gene3D" id="2.60.40.10">
    <property type="entry name" value="Immunoglobulins"/>
    <property type="match status" value="3"/>
</dbReference>
<keyword evidence="15" id="KW-0732">Signal</keyword>
<dbReference type="GO" id="GO:0005929">
    <property type="term" value="C:cilium"/>
    <property type="evidence" value="ECO:0007669"/>
    <property type="project" value="UniProtKB-SubCell"/>
</dbReference>
<dbReference type="PROSITE" id="PS50221">
    <property type="entry name" value="GAIN_B"/>
    <property type="match status" value="1"/>
</dbReference>
<dbReference type="InterPro" id="IPR036392">
    <property type="entry name" value="PLAT/LH2_dom_sf"/>
</dbReference>
<evidence type="ECO:0000256" key="14">
    <source>
        <dbReference type="SAM" id="Phobius"/>
    </source>
</evidence>
<dbReference type="EMBL" id="JAWDJR010000023">
    <property type="protein sequence ID" value="KAK9953396.1"/>
    <property type="molecule type" value="Genomic_DNA"/>
</dbReference>
<feature type="transmembrane region" description="Helical" evidence="14">
    <location>
        <begin position="1931"/>
        <end position="1955"/>
    </location>
</feature>
<dbReference type="GO" id="GO:0005886">
    <property type="term" value="C:plasma membrane"/>
    <property type="evidence" value="ECO:0007669"/>
    <property type="project" value="UniProtKB-SubCell"/>
</dbReference>
<evidence type="ECO:0000256" key="7">
    <source>
        <dbReference type="ARBA" id="ARBA00022989"/>
    </source>
</evidence>
<comment type="caution">
    <text evidence="20">The sequence shown here is derived from an EMBL/GenBank/DDBJ whole genome shotgun (WGS) entry which is preliminary data.</text>
</comment>
<keyword evidence="10" id="KW-1015">Disulfide bond</keyword>
<dbReference type="GO" id="GO:0005261">
    <property type="term" value="F:monoatomic cation channel activity"/>
    <property type="evidence" value="ECO:0007669"/>
    <property type="project" value="TreeGrafter"/>
</dbReference>
<proteinExistence type="inferred from homology"/>
<dbReference type="PROSITE" id="PS50093">
    <property type="entry name" value="PKD"/>
    <property type="match status" value="2"/>
</dbReference>
<sequence length="2794" mass="315938">MFLFRRTVFCLILLLIFALRYVKGNSGYAVHLGFNNYSSLDSTHQETKRSLCSKPCFSEGCFSSEFVPYGNETGWLAVYSSRGPSVHDASATALTDRVQIGKPLLLEVSGIPNLSKENISMVFITFSGTSDPQGLYDVSFMANRYFTCYIDAILPTAGLYHLNVTMTNSIYTHSTSWQIRACPSGTEYLNLMLFKKDRDIPSCAPLPIDTEDEQQDKASAKSTDSHKQAVWIFSDKRAYATQTDITFVAVTEAPDPLYFHWRFGDGPEIKTTSRIFKKRYRLPDKYNVTVSVSNGLTSISSDVYAVVIQRAVQPNRLLYSPSVLSNRSVNFTCRISSGTDVSYLWNFGDGTERDGSSTEHHVFNRTGEYILEVIMSNLVSSASLTGHIFVVEESCQPPPVKNMGPNKIQVWRYQNVHLAVTFEAQIQCNVSRGLLYRWTIYDMSGRPLRLPHIDTGRQYIDLPKYFLHYGTYKAIAKVQVSGNVVYSNYSVLIEVVRSHPVSVISEATNIFISHQSGIIVTLDGQKSHDPDYPNNTIRYSWSCRPVNTEESSCFNMNIVTTSAVLTFPALALKPDFDLLKFTLTVYSGHQSSSSEMFITVTSKRVSNIHMSCKDCGENSVNWNEQFSVSALCDDCGFNAKNVTYYWKLYLVNASSKAVSEIPFCSSMDLGLPSKMESLHFSQPAVTPYTPAHFTDPSVPDIGLSLAPYLLSKDTDLTAPVTQDTLTSVMHTKHHNINVHTLIESPSTNNMHHRAAFPTIIPSFPGETESSGGQWEYHGSSPAPDKVSLTDVISDLHTEVHTDIYETISGDRPSLPEYDYYNFGIEEADPGVPVGRPTGTNSMGFNWNEGSFPHSYDNEGDNLVDPNLLGPAVSEQTLLDLDRQLIHQSVFESYTLTGLSSSVVTFKPFMLKPKSLYLLEVSASSEERLQGKSQLFFHTQAVPEGMSCQVQPNTGSEIHTHFSVFCSSGKEDLLYEYSFSVGNTERKLLYKGRDFQHYFSLPSGDSNDDYKVTVYIEIKNRFGAATKPCPVTVTVHPSFQRNSSSQPSPDQELYMYGIGNLTGLSKIGSNRDIINYISLLTTVLNRLSLEPESSVELLTLTRAALISVACQLSITDKGDLFDIIYGLTDLIRISSQVTFHSAREVIQHVHNIPSRLHESKPPAGHILDIGMVNALVSLLSGVLEAPVLSSRPGHQLMNKVLYTITNLVLECMLSSNVLQYNVNTTFMEVLAWKNGQSYSMVKTFGLTTFHLTDFLEMQFQQWSSNSKHKPCVITWLTVHRQSPYRWSRAMQFSGETTDIRLYNCTTRKEIKVRHLSTPVTIEFLRKEEIKQSRHTKFTLLHSQVNSHQFNITSQTLQRAFQITVQFNRPAERPFPILLLLRMYEQPTPNRYNEQKIYHWKGQTAHIFLPQSYLHATGAVYLMLLNADYNKSPSNKYIARAVNYTLSIESVECLSWDGVKEWKPRGCFSHGGVSPDKIYCSCSHLASFAVSHENIISSFNSADVSQFIHSKTNCMLIILSVIFLAVYVVVLVFCRKADVSIQKTTGSFLLPENNPSDRFLYAVTIDTGFRSRTRMTAKVHIVLYGDDGVSQTRELSSSDSKLFTCNSRNTFILSSPESLGRVLKVHLWHDNGGSSPSWYLSYVVVKDLMQGSSWFFLGQCWLAVDEGDGRVERSLAASECGLTFKQFLYLKLTEYLEDFHPWLSVYSRPSFSSHTHTQRWSVCLLLLQGYMCVSAVLINLLEEQCFLEMGLIDVSLVSMVTGLCGALAVMPVGGLVSLLFRVSKTTSRSVSGDQYKVKVPDVYSVEDHHDALLMSDCTFESYLSWNTVSHWTQSSWKKEYKYGTQDWKTSDSVSTSKLQEDPDTILETVEDLMCDVNNRSHDKCKWNKTDFKSHTSAEYFLSFMLLFFFYTDILEKRKVCGGRIQNLQSWCYYLGWTLCLTLSLTCVLITGTLGVKFSKTKTLLWTHSVFFSLVCCGFVLHPAMILIVAVTVSLLHRKRPNWFHSLSVNETVTELLKHGGRKNENVFVSKYLQSHFEKVLAARQRARYLRLVRPPNSRELKCVRRQIKKQTLLYKTTRDLMLHLIMLSMILFVTYGKSANDYKYHLNQAIKAHFTKSPQNSFHAIQKLDDWWKWTTTTFLERLYDNANCHDKGIENETVDFRGAYSLIGSPVIRKIKSTYNSSCQILNLLGKNNMKCSDNQSVAKRHSLCGKLGCYEGERVSVSLGKTRFKAIKSIKKLLDTSWMTSFTQIVMVQFILYNGPSNLFTSVTILVEQTSTGALIPSASVQSTRLYHFPAALDYSVMTCELLFFSFILLHMYWQIYIMTQRGWLYWRNIWSWLEVAVIICSLLRYTCSVYNFMLKTEMIDFLQKEDFKLPVDLSPIFFCEKLSQSLLGGVVNLILLKSVSLLRLNKAVAAAVSTWNLIFSNLLWLLASGVIVAVALSGLRNLIFYSFPFTGITRSAHLLFTHFFCLSPFSDIYLQTQVPSTVYFGAIFCTVIPLNAMVISTLTIFVKQTKPTKKRKHLLTVFELIYYVKDMALFIIGKASHKSTDHHVHTNSFYLAEFEDLMDELLFHLCSMSDSLHSARPAKEHLFETQSNVSFPLSEHVYCSDSQSDKSCMNSQPHRMGMKHKGCLDMSDASFLAYKENPHRFVLEHRMSQCLQSRGRMQEKSLSRGPRNFKNHLKDPVGESEEIGQAQILSSSKQIHCAPAEWKGIVSSKSATLPDPSRVADDSLKTQIITQMKRQTVLTSPTCKVNMGYTPHDKAAGQSYVFKTLPIEGMDSSVEDQTVIPGYID</sequence>
<dbReference type="Pfam" id="PF20519">
    <property type="entry name" value="Polycystin_dom"/>
    <property type="match status" value="2"/>
</dbReference>
<dbReference type="InterPro" id="IPR000203">
    <property type="entry name" value="GPS"/>
</dbReference>
<keyword evidence="9 14" id="KW-0472">Membrane</keyword>
<dbReference type="Gene3D" id="2.60.60.20">
    <property type="entry name" value="PLAT/LH2 domain"/>
    <property type="match status" value="1"/>
</dbReference>
<dbReference type="Pfam" id="PF01825">
    <property type="entry name" value="GPS"/>
    <property type="match status" value="1"/>
</dbReference>
<feature type="region of interest" description="Disordered" evidence="13">
    <location>
        <begin position="2663"/>
        <end position="2684"/>
    </location>
</feature>
<feature type="domain" description="PLAT" evidence="17">
    <location>
        <begin position="1557"/>
        <end position="1674"/>
    </location>
</feature>
<dbReference type="PROSITE" id="PS51111">
    <property type="entry name" value="REJ"/>
    <property type="match status" value="1"/>
</dbReference>
<dbReference type="InterPro" id="IPR022409">
    <property type="entry name" value="PKD/Chitinase_dom"/>
</dbReference>
<evidence type="ECO:0000256" key="13">
    <source>
        <dbReference type="SAM" id="MobiDB-lite"/>
    </source>
</evidence>
<feature type="transmembrane region" description="Helical" evidence="14">
    <location>
        <begin position="1513"/>
        <end position="1532"/>
    </location>
</feature>
<feature type="domain" description="GAIN-B" evidence="18">
    <location>
        <begin position="1346"/>
        <end position="1496"/>
    </location>
</feature>
<dbReference type="InterPro" id="IPR057244">
    <property type="entry name" value="GAIN_B"/>
</dbReference>
<evidence type="ECO:0000256" key="8">
    <source>
        <dbReference type="ARBA" id="ARBA00023069"/>
    </source>
</evidence>
<comment type="similarity">
    <text evidence="3">Belongs to the polycystin family.</text>
</comment>
<keyword evidence="21" id="KW-1185">Reference proteome</keyword>
<dbReference type="SMART" id="SM00089">
    <property type="entry name" value="PKD"/>
    <property type="match status" value="2"/>
</dbReference>
<dbReference type="InterPro" id="IPR013783">
    <property type="entry name" value="Ig-like_fold"/>
</dbReference>
<evidence type="ECO:0000256" key="6">
    <source>
        <dbReference type="ARBA" id="ARBA00022737"/>
    </source>
</evidence>
<evidence type="ECO:0000259" key="19">
    <source>
        <dbReference type="PROSITE" id="PS51111"/>
    </source>
</evidence>
<dbReference type="InterPro" id="IPR013122">
    <property type="entry name" value="PKD1_2_channel"/>
</dbReference>
<dbReference type="Proteomes" id="UP001479290">
    <property type="component" value="Unassembled WGS sequence"/>
</dbReference>
<evidence type="ECO:0000259" key="17">
    <source>
        <dbReference type="PROSITE" id="PS50095"/>
    </source>
</evidence>
<evidence type="ECO:0000256" key="12">
    <source>
        <dbReference type="PROSITE-ProRule" id="PRU00152"/>
    </source>
</evidence>
<accession>A0AAW1YZC1</accession>
<dbReference type="InterPro" id="IPR046791">
    <property type="entry name" value="Polycystin_dom"/>
</dbReference>
<dbReference type="CDD" id="cd00146">
    <property type="entry name" value="PKD"/>
    <property type="match status" value="2"/>
</dbReference>
<name>A0AAW1YZC1_CULAL</name>
<feature type="domain" description="PKD" evidence="16">
    <location>
        <begin position="336"/>
        <end position="390"/>
    </location>
</feature>
<protein>
    <recommendedName>
        <fullName evidence="22">Polycystic kidney disease protein 1-like 1</fullName>
    </recommendedName>
</protein>
<feature type="transmembrane region" description="Helical" evidence="14">
    <location>
        <begin position="2299"/>
        <end position="2318"/>
    </location>
</feature>
<dbReference type="PANTHER" id="PTHR46730:SF4">
    <property type="entry name" value="POLYCYSTIC KIDNEY DISEASE PROTEIN 1-LIKE 1"/>
    <property type="match status" value="1"/>
</dbReference>
<evidence type="ECO:0000259" key="18">
    <source>
        <dbReference type="PROSITE" id="PS50221"/>
    </source>
</evidence>
<feature type="transmembrane region" description="Helical" evidence="14">
    <location>
        <begin position="1718"/>
        <end position="1739"/>
    </location>
</feature>
<dbReference type="GO" id="GO:0006816">
    <property type="term" value="P:calcium ion transport"/>
    <property type="evidence" value="ECO:0007669"/>
    <property type="project" value="TreeGrafter"/>
</dbReference>
<dbReference type="PROSITE" id="PS50095">
    <property type="entry name" value="PLAT"/>
    <property type="match status" value="1"/>
</dbReference>
<keyword evidence="6" id="KW-0677">Repeat</keyword>
<dbReference type="Pfam" id="PF01477">
    <property type="entry name" value="PLAT"/>
    <property type="match status" value="1"/>
</dbReference>
<feature type="transmembrane region" description="Helical" evidence="14">
    <location>
        <begin position="2078"/>
        <end position="2094"/>
    </location>
</feature>
<dbReference type="InterPro" id="IPR014010">
    <property type="entry name" value="REJ_dom"/>
</dbReference>
<evidence type="ECO:0000256" key="3">
    <source>
        <dbReference type="ARBA" id="ARBA00007200"/>
    </source>
</evidence>
<dbReference type="InterPro" id="IPR002859">
    <property type="entry name" value="PKD/REJ-like"/>
</dbReference>
<comment type="subcellular location">
    <subcellularLocation>
        <location evidence="2">Cell membrane</location>
        <topology evidence="2">Multi-pass membrane protein</topology>
    </subcellularLocation>
    <subcellularLocation>
        <location evidence="1">Cell projection</location>
        <location evidence="1">Cilium</location>
    </subcellularLocation>
</comment>
<keyword evidence="7 14" id="KW-1133">Transmembrane helix</keyword>
<feature type="domain" description="PKD" evidence="16">
    <location>
        <begin position="255"/>
        <end position="315"/>
    </location>
</feature>
<dbReference type="Pfam" id="PF02010">
    <property type="entry name" value="REJ"/>
    <property type="match status" value="2"/>
</dbReference>
<gene>
    <name evidence="20" type="ORF">ABG768_017393</name>
</gene>
<feature type="signal peptide" evidence="15">
    <location>
        <begin position="1"/>
        <end position="24"/>
    </location>
</feature>
<comment type="caution">
    <text evidence="12">Lacks conserved residue(s) required for the propagation of feature annotation.</text>
</comment>
<keyword evidence="8" id="KW-0969">Cilium</keyword>
<dbReference type="SUPFAM" id="SSF49723">
    <property type="entry name" value="Lipase/lipooxygenase domain (PLAT/LH2 domain)"/>
    <property type="match status" value="1"/>
</dbReference>
<dbReference type="Pfam" id="PF08016">
    <property type="entry name" value="PKD_channel"/>
    <property type="match status" value="1"/>
</dbReference>
<evidence type="ECO:0000313" key="20">
    <source>
        <dbReference type="EMBL" id="KAK9953396.1"/>
    </source>
</evidence>
<evidence type="ECO:0000256" key="4">
    <source>
        <dbReference type="ARBA" id="ARBA00022475"/>
    </source>
</evidence>
<dbReference type="InterPro" id="IPR000601">
    <property type="entry name" value="PKD_dom"/>
</dbReference>
<dbReference type="PANTHER" id="PTHR46730">
    <property type="entry name" value="POLYCYSTIN-1"/>
    <property type="match status" value="1"/>
</dbReference>
<feature type="domain" description="REJ" evidence="19">
    <location>
        <begin position="395"/>
        <end position="1106"/>
    </location>
</feature>
<feature type="transmembrane region" description="Helical" evidence="14">
    <location>
        <begin position="1894"/>
        <end position="1911"/>
    </location>
</feature>
<evidence type="ECO:0000313" key="21">
    <source>
        <dbReference type="Proteomes" id="UP001479290"/>
    </source>
</evidence>
<organism evidence="20 21">
    <name type="scientific">Culter alburnus</name>
    <name type="common">Topmouth culter</name>
    <dbReference type="NCBI Taxonomy" id="194366"/>
    <lineage>
        <taxon>Eukaryota</taxon>
        <taxon>Metazoa</taxon>
        <taxon>Chordata</taxon>
        <taxon>Craniata</taxon>
        <taxon>Vertebrata</taxon>
        <taxon>Euteleostomi</taxon>
        <taxon>Actinopterygii</taxon>
        <taxon>Neopterygii</taxon>
        <taxon>Teleostei</taxon>
        <taxon>Ostariophysi</taxon>
        <taxon>Cypriniformes</taxon>
        <taxon>Xenocyprididae</taxon>
        <taxon>Xenocypridinae</taxon>
        <taxon>Culter</taxon>
    </lineage>
</organism>
<dbReference type="InterPro" id="IPR035986">
    <property type="entry name" value="PKD_dom_sf"/>
</dbReference>
<reference evidence="20 21" key="1">
    <citation type="submission" date="2024-05" db="EMBL/GenBank/DDBJ databases">
        <title>A high-quality chromosomal-level genome assembly of Topmouth culter (Culter alburnus).</title>
        <authorList>
            <person name="Zhao H."/>
        </authorList>
    </citation>
    <scope>NUCLEOTIDE SEQUENCE [LARGE SCALE GENOMIC DNA]</scope>
    <source>
        <strain evidence="20">CATC2023</strain>
        <tissue evidence="20">Muscle</tissue>
    </source>
</reference>
<keyword evidence="11" id="KW-0966">Cell projection</keyword>
<evidence type="ECO:0000256" key="1">
    <source>
        <dbReference type="ARBA" id="ARBA00004138"/>
    </source>
</evidence>
<dbReference type="InterPro" id="IPR001024">
    <property type="entry name" value="PLAT/LH2_dom"/>
</dbReference>
<evidence type="ECO:0000256" key="5">
    <source>
        <dbReference type="ARBA" id="ARBA00022692"/>
    </source>
</evidence>
<keyword evidence="4" id="KW-1003">Cell membrane</keyword>
<dbReference type="SUPFAM" id="SSF49299">
    <property type="entry name" value="PKD domain"/>
    <property type="match status" value="2"/>
</dbReference>
<feature type="transmembrane region" description="Helical" evidence="14">
    <location>
        <begin position="2330"/>
        <end position="2350"/>
    </location>
</feature>
<keyword evidence="5 14" id="KW-0812">Transmembrane</keyword>
<feature type="transmembrane region" description="Helical" evidence="14">
    <location>
        <begin position="1967"/>
        <end position="1993"/>
    </location>
</feature>
<feature type="chain" id="PRO_5043430323" description="Polycystic kidney disease protein 1-like 1" evidence="15">
    <location>
        <begin position="25"/>
        <end position="2794"/>
    </location>
</feature>
<evidence type="ECO:0000256" key="10">
    <source>
        <dbReference type="ARBA" id="ARBA00023157"/>
    </source>
</evidence>
<dbReference type="SMART" id="SM00308">
    <property type="entry name" value="LH2"/>
    <property type="match status" value="1"/>
</dbReference>
<evidence type="ECO:0008006" key="22">
    <source>
        <dbReference type="Google" id="ProtNLM"/>
    </source>
</evidence>